<sequence>MSKKKLCTDADSDDSNSDDSDSDDSNSDDSDSDDSDSDDPANSTAKPTSKSATKPTSKSATKPTSKSATKPTASSRQQSLTTLSPPGSLNLSTLFSTPDSPNSTRLETSSNKRIVKRSPLSQMNENI</sequence>
<proteinExistence type="predicted"/>
<evidence type="ECO:0000256" key="1">
    <source>
        <dbReference type="SAM" id="MobiDB-lite"/>
    </source>
</evidence>
<feature type="region of interest" description="Disordered" evidence="1">
    <location>
        <begin position="1"/>
        <end position="127"/>
    </location>
</feature>
<feature type="compositionally biased region" description="Low complexity" evidence="1">
    <location>
        <begin position="43"/>
        <end position="75"/>
    </location>
</feature>
<reference evidence="3" key="1">
    <citation type="journal article" date="2023" name="Commun. Biol.">
        <title>Genome analysis of Parmales, the sister group of diatoms, reveals the evolutionary specialization of diatoms from phago-mixotrophs to photoautotrophs.</title>
        <authorList>
            <person name="Ban H."/>
            <person name="Sato S."/>
            <person name="Yoshikawa S."/>
            <person name="Yamada K."/>
            <person name="Nakamura Y."/>
            <person name="Ichinomiya M."/>
            <person name="Sato N."/>
            <person name="Blanc-Mathieu R."/>
            <person name="Endo H."/>
            <person name="Kuwata A."/>
            <person name="Ogata H."/>
        </authorList>
    </citation>
    <scope>NUCLEOTIDE SEQUENCE [LARGE SCALE GENOMIC DNA]</scope>
</reference>
<evidence type="ECO:0000313" key="3">
    <source>
        <dbReference type="Proteomes" id="UP001162640"/>
    </source>
</evidence>
<dbReference type="Proteomes" id="UP001162640">
    <property type="component" value="Unassembled WGS sequence"/>
</dbReference>
<organism evidence="2 3">
    <name type="scientific">Triparma laevis f. inornata</name>
    <dbReference type="NCBI Taxonomy" id="1714386"/>
    <lineage>
        <taxon>Eukaryota</taxon>
        <taxon>Sar</taxon>
        <taxon>Stramenopiles</taxon>
        <taxon>Ochrophyta</taxon>
        <taxon>Bolidophyceae</taxon>
        <taxon>Parmales</taxon>
        <taxon>Triparmaceae</taxon>
        <taxon>Triparma</taxon>
    </lineage>
</organism>
<gene>
    <name evidence="2" type="ORF">TL16_g09879</name>
</gene>
<feature type="compositionally biased region" description="Acidic residues" evidence="1">
    <location>
        <begin position="10"/>
        <end position="39"/>
    </location>
</feature>
<comment type="caution">
    <text evidence="2">The sequence shown here is derived from an EMBL/GenBank/DDBJ whole genome shotgun (WGS) entry which is preliminary data.</text>
</comment>
<dbReference type="EMBL" id="BLQM01000342">
    <property type="protein sequence ID" value="GMH84293.1"/>
    <property type="molecule type" value="Genomic_DNA"/>
</dbReference>
<dbReference type="AlphaFoldDB" id="A0A9W7BCK7"/>
<feature type="compositionally biased region" description="Polar residues" evidence="1">
    <location>
        <begin position="76"/>
        <end position="112"/>
    </location>
</feature>
<name>A0A9W7BCK7_9STRA</name>
<protein>
    <submittedName>
        <fullName evidence="2">Uncharacterized protein</fullName>
    </submittedName>
</protein>
<evidence type="ECO:0000313" key="2">
    <source>
        <dbReference type="EMBL" id="GMH84293.1"/>
    </source>
</evidence>
<accession>A0A9W7BCK7</accession>